<feature type="binding site" evidence="7">
    <location>
        <position position="318"/>
    </location>
    <ligand>
        <name>chlorophyll a</name>
        <dbReference type="ChEBI" id="CHEBI:58416"/>
        <label>1</label>
    </ligand>
</feature>
<dbReference type="AlphaFoldDB" id="A0A7J7NSL5"/>
<dbReference type="InterPro" id="IPR036397">
    <property type="entry name" value="RNaseH_sf"/>
</dbReference>
<dbReference type="InterPro" id="IPR044730">
    <property type="entry name" value="RNase_H-like_dom_plant"/>
</dbReference>
<dbReference type="PANTHER" id="PTHR21649">
    <property type="entry name" value="CHLOROPHYLL A/B BINDING PROTEIN"/>
    <property type="match status" value="1"/>
</dbReference>
<dbReference type="SUPFAM" id="SSF103511">
    <property type="entry name" value="Chlorophyll a-b binding protein"/>
    <property type="match status" value="1"/>
</dbReference>
<feature type="binding site" description="axial binding residue" evidence="7">
    <location>
        <position position="283"/>
    </location>
    <ligand>
        <name>chlorophyll b</name>
        <dbReference type="ChEBI" id="CHEBI:61721"/>
        <label>1</label>
    </ligand>
    <ligandPart>
        <name>Mg</name>
        <dbReference type="ChEBI" id="CHEBI:25107"/>
    </ligandPart>
</feature>
<evidence type="ECO:0000256" key="8">
    <source>
        <dbReference type="RuleBase" id="RU363080"/>
    </source>
</evidence>
<evidence type="ECO:0000256" key="3">
    <source>
        <dbReference type="ARBA" id="ARBA00022528"/>
    </source>
</evidence>
<dbReference type="InterPro" id="IPR002156">
    <property type="entry name" value="RNaseH_domain"/>
</dbReference>
<evidence type="ECO:0000256" key="6">
    <source>
        <dbReference type="ARBA" id="ARBA00022991"/>
    </source>
</evidence>
<dbReference type="InterPro" id="IPR001344">
    <property type="entry name" value="Chloro_AB-bd_pln"/>
</dbReference>
<dbReference type="Pfam" id="PF00504">
    <property type="entry name" value="Chloroa_b-bind"/>
    <property type="match status" value="1"/>
</dbReference>
<keyword evidence="6 8" id="KW-0157">Chromophore</keyword>
<keyword evidence="8" id="KW-0793">Thylakoid</keyword>
<dbReference type="InterPro" id="IPR042269">
    <property type="entry name" value="Ser_carbopepase_S28_SKS"/>
</dbReference>
<dbReference type="GO" id="GO:0016168">
    <property type="term" value="F:chlorophyll binding"/>
    <property type="evidence" value="ECO:0007669"/>
    <property type="project" value="UniProtKB-KW"/>
</dbReference>
<feature type="binding site" description="axial binding residue" evidence="7">
    <location>
        <position position="363"/>
    </location>
    <ligand>
        <name>chlorophyll b</name>
        <dbReference type="ChEBI" id="CHEBI:61721"/>
        <label>1</label>
    </ligand>
    <ligandPart>
        <name>Mg</name>
        <dbReference type="ChEBI" id="CHEBI:25107"/>
    </ligandPart>
</feature>
<comment type="subcellular location">
    <subcellularLocation>
        <location evidence="1 8">Plastid</location>
        <location evidence="1 8">Chloroplast thylakoid membrane</location>
    </subcellularLocation>
</comment>
<dbReference type="GO" id="GO:0009535">
    <property type="term" value="C:chloroplast thylakoid membrane"/>
    <property type="evidence" value="ECO:0007669"/>
    <property type="project" value="UniProtKB-SubCell"/>
</dbReference>
<evidence type="ECO:0000256" key="2">
    <source>
        <dbReference type="ARBA" id="ARBA00022494"/>
    </source>
</evidence>
<feature type="binding site" evidence="7">
    <location>
        <position position="332"/>
    </location>
    <ligand>
        <name>chlorophyll a</name>
        <dbReference type="ChEBI" id="CHEBI:58416"/>
        <label>1</label>
    </ligand>
</feature>
<dbReference type="CDD" id="cd06222">
    <property type="entry name" value="RNase_H_like"/>
    <property type="match status" value="1"/>
</dbReference>
<feature type="binding site" evidence="7">
    <location>
        <position position="315"/>
    </location>
    <ligand>
        <name>chlorophyll a</name>
        <dbReference type="ChEBI" id="CHEBI:58416"/>
        <label>1</label>
    </ligand>
</feature>
<dbReference type="GO" id="GO:0070008">
    <property type="term" value="F:serine-type exopeptidase activity"/>
    <property type="evidence" value="ECO:0007669"/>
    <property type="project" value="InterPro"/>
</dbReference>
<evidence type="ECO:0000256" key="5">
    <source>
        <dbReference type="ARBA" id="ARBA00022640"/>
    </source>
</evidence>
<comment type="function">
    <text evidence="8">The light-harvesting complex (LHC) functions as a light receptor, it captures and delivers excitation energy to photosystems with which it is closely associated.</text>
</comment>
<sequence length="367" mass="40738">MSKAPVVKSCMWILPNVNEIKLCCDGSALGNSGPSGIGIVYRDWEGRVLGTFCKLVGTTTNYLAEVNAIIDGSIRFSATWREANFSADTMAKRGSSENLPFEEWTEGRPMCKIIDGFPGRAAKLSRVFSAASLYYNYSRTEKCFDIESDSDAHGLHGWSWQSCTEMVMPITCSKESMFPPDTFDYKEFNEQCVKQYGVIPRPHWITTEYGGNVSYFSLESAKVQLNKCSRDLEAISYFPIECKILEAEGETVHWQKDSDGGVLKILIRPLSCFHGYRIAGGPLGELVDPLYTGGSFYPLGLANDPEVFAELKVEEINNGRLVMLSMFGYSVQAIVTGKGPLENLSDHFVDPVNNNAWSFTTNFVPGN</sequence>
<comment type="similarity">
    <text evidence="8">Belongs to the light-harvesting chlorophyll a/b-binding (LHC) protein family.</text>
</comment>
<dbReference type="Proteomes" id="UP000541444">
    <property type="component" value="Unassembled WGS sequence"/>
</dbReference>
<evidence type="ECO:0000313" key="11">
    <source>
        <dbReference type="Proteomes" id="UP000541444"/>
    </source>
</evidence>
<dbReference type="GO" id="GO:0006508">
    <property type="term" value="P:proteolysis"/>
    <property type="evidence" value="ECO:0007669"/>
    <property type="project" value="InterPro"/>
</dbReference>
<keyword evidence="8" id="KW-0603">Photosystem I</keyword>
<evidence type="ECO:0000256" key="4">
    <source>
        <dbReference type="ARBA" id="ARBA00022531"/>
    </source>
</evidence>
<feature type="binding site" evidence="7">
    <location>
        <position position="347"/>
    </location>
    <ligand>
        <name>chlorophyll a</name>
        <dbReference type="ChEBI" id="CHEBI:58416"/>
        <label>1</label>
    </ligand>
</feature>
<dbReference type="GO" id="GO:0004523">
    <property type="term" value="F:RNA-DNA hybrid ribonuclease activity"/>
    <property type="evidence" value="ECO:0007669"/>
    <property type="project" value="InterPro"/>
</dbReference>
<keyword evidence="8" id="KW-0604">Photosystem II</keyword>
<keyword evidence="5 8" id="KW-0934">Plastid</keyword>
<organism evidence="10 11">
    <name type="scientific">Kingdonia uniflora</name>
    <dbReference type="NCBI Taxonomy" id="39325"/>
    <lineage>
        <taxon>Eukaryota</taxon>
        <taxon>Viridiplantae</taxon>
        <taxon>Streptophyta</taxon>
        <taxon>Embryophyta</taxon>
        <taxon>Tracheophyta</taxon>
        <taxon>Spermatophyta</taxon>
        <taxon>Magnoliopsida</taxon>
        <taxon>Ranunculales</taxon>
        <taxon>Circaeasteraceae</taxon>
        <taxon>Kingdonia</taxon>
    </lineage>
</organism>
<dbReference type="Gene3D" id="1.10.3460.10">
    <property type="entry name" value="Chlorophyll a/b binding protein domain"/>
    <property type="match status" value="1"/>
</dbReference>
<dbReference type="Pfam" id="PF05577">
    <property type="entry name" value="Peptidase_S28"/>
    <property type="match status" value="1"/>
</dbReference>
<protein>
    <recommendedName>
        <fullName evidence="8">Chlorophyll a-b binding protein, chloroplastic</fullName>
    </recommendedName>
</protein>
<comment type="caution">
    <text evidence="10">The sequence shown here is derived from an EMBL/GenBank/DDBJ whole genome shotgun (WGS) entry which is preliminary data.</text>
</comment>
<proteinExistence type="inferred from homology"/>
<dbReference type="InterPro" id="IPR012337">
    <property type="entry name" value="RNaseH-like_sf"/>
</dbReference>
<dbReference type="Pfam" id="PF13456">
    <property type="entry name" value="RVT_3"/>
    <property type="match status" value="1"/>
</dbReference>
<feature type="domain" description="RNase H type-1" evidence="9">
    <location>
        <begin position="24"/>
        <end position="72"/>
    </location>
</feature>
<evidence type="ECO:0000313" key="10">
    <source>
        <dbReference type="EMBL" id="KAF6169974.1"/>
    </source>
</evidence>
<keyword evidence="2 7" id="KW-0148">Chlorophyll</keyword>
<dbReference type="EMBL" id="JACGCM010000622">
    <property type="protein sequence ID" value="KAF6169974.1"/>
    <property type="molecule type" value="Genomic_DNA"/>
</dbReference>
<evidence type="ECO:0000256" key="7">
    <source>
        <dbReference type="PIRSR" id="PIRSR601344-1"/>
    </source>
</evidence>
<accession>A0A7J7NSL5</accession>
<feature type="binding site" evidence="7">
    <location>
        <position position="320"/>
    </location>
    <ligand>
        <name>chlorophyll a</name>
        <dbReference type="ChEBI" id="CHEBI:58416"/>
        <label>1</label>
    </ligand>
</feature>
<dbReference type="GO" id="GO:0009765">
    <property type="term" value="P:photosynthesis, light harvesting"/>
    <property type="evidence" value="ECO:0007669"/>
    <property type="project" value="InterPro"/>
</dbReference>
<dbReference type="InterPro" id="IPR008758">
    <property type="entry name" value="Peptidase_S28"/>
</dbReference>
<dbReference type="GO" id="GO:0009523">
    <property type="term" value="C:photosystem II"/>
    <property type="evidence" value="ECO:0007669"/>
    <property type="project" value="UniProtKB-KW"/>
</dbReference>
<dbReference type="GO" id="GO:0009522">
    <property type="term" value="C:photosystem I"/>
    <property type="evidence" value="ECO:0007669"/>
    <property type="project" value="UniProtKB-KW"/>
</dbReference>
<evidence type="ECO:0000256" key="1">
    <source>
        <dbReference type="ARBA" id="ARBA00004334"/>
    </source>
</evidence>
<dbReference type="InterPro" id="IPR022796">
    <property type="entry name" value="Chloroa_b-bind"/>
</dbReference>
<keyword evidence="3 8" id="KW-0150">Chloroplast</keyword>
<dbReference type="Gene3D" id="3.30.420.10">
    <property type="entry name" value="Ribonuclease H-like superfamily/Ribonuclease H"/>
    <property type="match status" value="1"/>
</dbReference>
<dbReference type="Gene3D" id="1.20.120.980">
    <property type="entry name" value="Serine carboxypeptidase S28, SKS domain"/>
    <property type="match status" value="1"/>
</dbReference>
<feature type="binding site" evidence="7">
    <location>
        <position position="356"/>
    </location>
    <ligand>
        <name>chlorophyll a</name>
        <dbReference type="ChEBI" id="CHEBI:58416"/>
        <label>1</label>
    </ligand>
</feature>
<name>A0A7J7NSL5_9MAGN</name>
<keyword evidence="11" id="KW-1185">Reference proteome</keyword>
<dbReference type="OrthoDB" id="2130629at2759"/>
<evidence type="ECO:0000259" key="9">
    <source>
        <dbReference type="Pfam" id="PF13456"/>
    </source>
</evidence>
<gene>
    <name evidence="10" type="ORF">GIB67_034366</name>
</gene>
<reference evidence="10 11" key="1">
    <citation type="journal article" date="2020" name="IScience">
        <title>Genome Sequencing of the Endangered Kingdonia uniflora (Circaeasteraceae, Ranunculales) Reveals Potential Mechanisms of Evolutionary Specialization.</title>
        <authorList>
            <person name="Sun Y."/>
            <person name="Deng T."/>
            <person name="Zhang A."/>
            <person name="Moore M.J."/>
            <person name="Landis J.B."/>
            <person name="Lin N."/>
            <person name="Zhang H."/>
            <person name="Zhang X."/>
            <person name="Huang J."/>
            <person name="Zhang X."/>
            <person name="Sun H."/>
            <person name="Wang H."/>
        </authorList>
    </citation>
    <scope>NUCLEOTIDE SEQUENCE [LARGE SCALE GENOMIC DNA]</scope>
    <source>
        <strain evidence="10">TB1705</strain>
        <tissue evidence="10">Leaf</tissue>
    </source>
</reference>
<dbReference type="GO" id="GO:0003676">
    <property type="term" value="F:nucleic acid binding"/>
    <property type="evidence" value="ECO:0007669"/>
    <property type="project" value="InterPro"/>
</dbReference>
<keyword evidence="4 8" id="KW-0602">Photosynthesis</keyword>
<dbReference type="SUPFAM" id="SSF53098">
    <property type="entry name" value="Ribonuclease H-like"/>
    <property type="match status" value="1"/>
</dbReference>